<accession>A0ABZ0HV65</accession>
<evidence type="ECO:0000256" key="11">
    <source>
        <dbReference type="SAM" id="SignalP"/>
    </source>
</evidence>
<keyword evidence="4 13" id="KW-0808">Transferase</keyword>
<evidence type="ECO:0000259" key="12">
    <source>
        <dbReference type="PROSITE" id="PS52029"/>
    </source>
</evidence>
<proteinExistence type="inferred from homology"/>
<keyword evidence="5" id="KW-0378">Hydrolase</keyword>
<feature type="active site" description="Proton donor/acceptor" evidence="9">
    <location>
        <position position="219"/>
    </location>
</feature>
<gene>
    <name evidence="13" type="ORF">RZS28_07895</name>
</gene>
<dbReference type="CDD" id="cd16913">
    <property type="entry name" value="YkuD_like"/>
    <property type="match status" value="1"/>
</dbReference>
<dbReference type="EC" id="2.3.2.-" evidence="13"/>
<keyword evidence="8 9" id="KW-0961">Cell wall biogenesis/degradation</keyword>
<evidence type="ECO:0000256" key="6">
    <source>
        <dbReference type="ARBA" id="ARBA00022960"/>
    </source>
</evidence>
<evidence type="ECO:0000256" key="4">
    <source>
        <dbReference type="ARBA" id="ARBA00022679"/>
    </source>
</evidence>
<evidence type="ECO:0000256" key="5">
    <source>
        <dbReference type="ARBA" id="ARBA00022801"/>
    </source>
</evidence>
<organism evidence="13 14">
    <name type="scientific">Methylocapsa polymorpha</name>
    <dbReference type="NCBI Taxonomy" id="3080828"/>
    <lineage>
        <taxon>Bacteria</taxon>
        <taxon>Pseudomonadati</taxon>
        <taxon>Pseudomonadota</taxon>
        <taxon>Alphaproteobacteria</taxon>
        <taxon>Hyphomicrobiales</taxon>
        <taxon>Beijerinckiaceae</taxon>
        <taxon>Methylocapsa</taxon>
    </lineage>
</organism>
<reference evidence="13 14" key="1">
    <citation type="submission" date="2023-10" db="EMBL/GenBank/DDBJ databases">
        <title>Novel methanotroph of the genus Methylocapsa from a subarctic wetland.</title>
        <authorList>
            <person name="Belova S.E."/>
            <person name="Oshkin I.Y."/>
            <person name="Miroshnikov K."/>
            <person name="Dedysh S.N."/>
        </authorList>
    </citation>
    <scope>NUCLEOTIDE SEQUENCE [LARGE SCALE GENOMIC DNA]</scope>
    <source>
        <strain evidence="13 14">RX1</strain>
    </source>
</reference>
<dbReference type="InterPro" id="IPR038063">
    <property type="entry name" value="Transpep_catalytic_dom"/>
</dbReference>
<evidence type="ECO:0000256" key="7">
    <source>
        <dbReference type="ARBA" id="ARBA00022984"/>
    </source>
</evidence>
<dbReference type="GO" id="GO:0016746">
    <property type="term" value="F:acyltransferase activity"/>
    <property type="evidence" value="ECO:0007669"/>
    <property type="project" value="UniProtKB-KW"/>
</dbReference>
<feature type="signal peptide" evidence="11">
    <location>
        <begin position="1"/>
        <end position="26"/>
    </location>
</feature>
<keyword evidence="7 9" id="KW-0573">Peptidoglycan synthesis</keyword>
<evidence type="ECO:0000256" key="2">
    <source>
        <dbReference type="ARBA" id="ARBA00005992"/>
    </source>
</evidence>
<dbReference type="InterPro" id="IPR050979">
    <property type="entry name" value="LD-transpeptidase"/>
</dbReference>
<dbReference type="SUPFAM" id="SSF141523">
    <property type="entry name" value="L,D-transpeptidase catalytic domain-like"/>
    <property type="match status" value="1"/>
</dbReference>
<evidence type="ECO:0000256" key="3">
    <source>
        <dbReference type="ARBA" id="ARBA00022676"/>
    </source>
</evidence>
<sequence length="259" mass="28387">MAHGPTNASVACLGFLALTLSVVSPAVPAAAQGGFYSGYQAYPYPYYEPAPTYPDAYPADPAISRRPGRHSKPSVYREPVYDAPWEQQPPAQADCGSSDREDPERGVDQNQTTAAVVRNPTQESPGTIVVDIHSRHLYLVQPDGSAIRYGIGVGRRGFEWKGVAHVERKAEWPSWFPPKDMLSRRPNLPDHMGDGLDNPLGTRALYLYQGDKDTLFHIHGTNEPETIGKAASSGCTRMMKADAIDLYKRVEVGARVVVH</sequence>
<keyword evidence="3" id="KW-0328">Glycosyltransferase</keyword>
<name>A0ABZ0HV65_9HYPH</name>
<feature type="chain" id="PRO_5045977158" evidence="11">
    <location>
        <begin position="27"/>
        <end position="259"/>
    </location>
</feature>
<evidence type="ECO:0000313" key="13">
    <source>
        <dbReference type="EMBL" id="WOJ91182.1"/>
    </source>
</evidence>
<keyword evidence="13" id="KW-0012">Acyltransferase</keyword>
<feature type="domain" description="L,D-TPase catalytic" evidence="12">
    <location>
        <begin position="126"/>
        <end position="259"/>
    </location>
</feature>
<feature type="compositionally biased region" description="Basic and acidic residues" evidence="10">
    <location>
        <begin position="97"/>
        <end position="107"/>
    </location>
</feature>
<dbReference type="PANTHER" id="PTHR30582:SF24">
    <property type="entry name" value="L,D-TRANSPEPTIDASE ERFK_SRFK-RELATED"/>
    <property type="match status" value="1"/>
</dbReference>
<dbReference type="Proteomes" id="UP001626536">
    <property type="component" value="Chromosome"/>
</dbReference>
<comment type="pathway">
    <text evidence="1 9">Cell wall biogenesis; peptidoglycan biosynthesis.</text>
</comment>
<keyword evidence="11" id="KW-0732">Signal</keyword>
<evidence type="ECO:0000256" key="10">
    <source>
        <dbReference type="SAM" id="MobiDB-lite"/>
    </source>
</evidence>
<feature type="region of interest" description="Disordered" evidence="10">
    <location>
        <begin position="58"/>
        <end position="122"/>
    </location>
</feature>
<protein>
    <submittedName>
        <fullName evidence="13">L,D-transpeptidase</fullName>
        <ecNumber evidence="13">2.3.2.-</ecNumber>
    </submittedName>
</protein>
<dbReference type="PROSITE" id="PS52029">
    <property type="entry name" value="LD_TPASE"/>
    <property type="match status" value="1"/>
</dbReference>
<dbReference type="Gene3D" id="2.40.440.10">
    <property type="entry name" value="L,D-transpeptidase catalytic domain-like"/>
    <property type="match status" value="1"/>
</dbReference>
<dbReference type="Pfam" id="PF03734">
    <property type="entry name" value="YkuD"/>
    <property type="match status" value="1"/>
</dbReference>
<dbReference type="InterPro" id="IPR005490">
    <property type="entry name" value="LD_TPept_cat_dom"/>
</dbReference>
<dbReference type="PANTHER" id="PTHR30582">
    <property type="entry name" value="L,D-TRANSPEPTIDASE"/>
    <property type="match status" value="1"/>
</dbReference>
<evidence type="ECO:0000256" key="8">
    <source>
        <dbReference type="ARBA" id="ARBA00023316"/>
    </source>
</evidence>
<keyword evidence="14" id="KW-1185">Reference proteome</keyword>
<evidence type="ECO:0000313" key="14">
    <source>
        <dbReference type="Proteomes" id="UP001626536"/>
    </source>
</evidence>
<dbReference type="EMBL" id="CP136862">
    <property type="protein sequence ID" value="WOJ91182.1"/>
    <property type="molecule type" value="Genomic_DNA"/>
</dbReference>
<evidence type="ECO:0000256" key="1">
    <source>
        <dbReference type="ARBA" id="ARBA00004752"/>
    </source>
</evidence>
<dbReference type="RefSeq" id="WP_407340772.1">
    <property type="nucleotide sequence ID" value="NZ_CP136862.1"/>
</dbReference>
<evidence type="ECO:0000256" key="9">
    <source>
        <dbReference type="PROSITE-ProRule" id="PRU01373"/>
    </source>
</evidence>
<feature type="active site" description="Nucleophile" evidence="9">
    <location>
        <position position="235"/>
    </location>
</feature>
<keyword evidence="6 9" id="KW-0133">Cell shape</keyword>
<feature type="compositionally biased region" description="Polar residues" evidence="10">
    <location>
        <begin position="108"/>
        <end position="122"/>
    </location>
</feature>
<comment type="similarity">
    <text evidence="2">Belongs to the YkuD family.</text>
</comment>